<dbReference type="InterPro" id="IPR006342">
    <property type="entry name" value="FkbM_mtfrase"/>
</dbReference>
<evidence type="ECO:0000259" key="1">
    <source>
        <dbReference type="Pfam" id="PF05050"/>
    </source>
</evidence>
<evidence type="ECO:0000313" key="3">
    <source>
        <dbReference type="Proteomes" id="UP000600101"/>
    </source>
</evidence>
<dbReference type="AlphaFoldDB" id="A0A9X0R0T5"/>
<dbReference type="EMBL" id="JACOMF010000018">
    <property type="protein sequence ID" value="MBC4016702.1"/>
    <property type="molecule type" value="Genomic_DNA"/>
</dbReference>
<dbReference type="RefSeq" id="WP_186771473.1">
    <property type="nucleotide sequence ID" value="NZ_JACOMF010000018.1"/>
</dbReference>
<feature type="domain" description="Methyltransferase FkbM" evidence="1">
    <location>
        <begin position="91"/>
        <end position="259"/>
    </location>
</feature>
<dbReference type="Proteomes" id="UP000600101">
    <property type="component" value="Unassembled WGS sequence"/>
</dbReference>
<dbReference type="PANTHER" id="PTHR34203">
    <property type="entry name" value="METHYLTRANSFERASE, FKBM FAMILY PROTEIN"/>
    <property type="match status" value="1"/>
</dbReference>
<protein>
    <submittedName>
        <fullName evidence="2">FkbM family methyltransferase</fullName>
    </submittedName>
</protein>
<gene>
    <name evidence="2" type="ORF">H7965_15370</name>
</gene>
<evidence type="ECO:0000313" key="2">
    <source>
        <dbReference type="EMBL" id="MBC4016702.1"/>
    </source>
</evidence>
<dbReference type="PANTHER" id="PTHR34203:SF15">
    <property type="entry name" value="SLL1173 PROTEIN"/>
    <property type="match status" value="1"/>
</dbReference>
<name>A0A9X0R0T5_9PROT</name>
<organism evidence="2 3">
    <name type="scientific">Siccirubricoccus deserti</name>
    <dbReference type="NCBI Taxonomy" id="2013562"/>
    <lineage>
        <taxon>Bacteria</taxon>
        <taxon>Pseudomonadati</taxon>
        <taxon>Pseudomonadota</taxon>
        <taxon>Alphaproteobacteria</taxon>
        <taxon>Acetobacterales</taxon>
        <taxon>Roseomonadaceae</taxon>
        <taxon>Siccirubricoccus</taxon>
    </lineage>
</organism>
<dbReference type="InterPro" id="IPR052514">
    <property type="entry name" value="SAM-dependent_MTase"/>
</dbReference>
<sequence>MSLANRLSLLTLEDFIACHDRVELEAAIRARCQSVAVDPQTILCRILGRYKFFVDCRDQGLAPHLMLDGYWEYWVSDFIWRNVKPGETVADIGANLGYYTVLLADLVGPGGRVMAFEPNPRLFDLLQRNVAINGFSRWANCHAKAVAAKSGEWLNFRALVTDPKNGALSPAASDRQPDPDHIELAVETQAFDDLSVGPISFLKIDVEGAEEALWSGLQQTIARNPNIKILLEFNSFRCRAPERMIAEMAELFPLRKLDYDAVVRSTDAAHLLRDPEDTMLYLSRTDPVDFSTPSSF</sequence>
<keyword evidence="3" id="KW-1185">Reference proteome</keyword>
<dbReference type="GO" id="GO:0032259">
    <property type="term" value="P:methylation"/>
    <property type="evidence" value="ECO:0007669"/>
    <property type="project" value="UniProtKB-KW"/>
</dbReference>
<dbReference type="InterPro" id="IPR029063">
    <property type="entry name" value="SAM-dependent_MTases_sf"/>
</dbReference>
<dbReference type="NCBIfam" id="TIGR01444">
    <property type="entry name" value="fkbM_fam"/>
    <property type="match status" value="1"/>
</dbReference>
<reference evidence="2" key="1">
    <citation type="submission" date="2020-08" db="EMBL/GenBank/DDBJ databases">
        <authorList>
            <person name="Hu Y."/>
            <person name="Nguyen S.V."/>
            <person name="Li F."/>
            <person name="Fanning S."/>
        </authorList>
    </citation>
    <scope>NUCLEOTIDE SEQUENCE</scope>
    <source>
        <strain evidence="2">SYSU D8009</strain>
    </source>
</reference>
<dbReference type="Pfam" id="PF05050">
    <property type="entry name" value="Methyltransf_21"/>
    <property type="match status" value="1"/>
</dbReference>
<dbReference type="GO" id="GO:0008168">
    <property type="term" value="F:methyltransferase activity"/>
    <property type="evidence" value="ECO:0007669"/>
    <property type="project" value="UniProtKB-KW"/>
</dbReference>
<comment type="caution">
    <text evidence="2">The sequence shown here is derived from an EMBL/GenBank/DDBJ whole genome shotgun (WGS) entry which is preliminary data.</text>
</comment>
<accession>A0A9X0R0T5</accession>
<proteinExistence type="predicted"/>
<dbReference type="SUPFAM" id="SSF53335">
    <property type="entry name" value="S-adenosyl-L-methionine-dependent methyltransferases"/>
    <property type="match status" value="1"/>
</dbReference>
<keyword evidence="2" id="KW-0489">Methyltransferase</keyword>
<keyword evidence="2" id="KW-0808">Transferase</keyword>
<dbReference type="Gene3D" id="3.40.50.150">
    <property type="entry name" value="Vaccinia Virus protein VP39"/>
    <property type="match status" value="1"/>
</dbReference>